<dbReference type="SMART" id="SM01227">
    <property type="entry name" value="GCK"/>
    <property type="match status" value="1"/>
</dbReference>
<dbReference type="InParanoid" id="B9SI75"/>
<dbReference type="PANTHER" id="PTHR34357">
    <property type="entry name" value="F7A19.14 PROTEIN-RELATED"/>
    <property type="match status" value="1"/>
</dbReference>
<evidence type="ECO:0000313" key="4">
    <source>
        <dbReference type="Proteomes" id="UP000008311"/>
    </source>
</evidence>
<dbReference type="Pfam" id="PF07802">
    <property type="entry name" value="GCK"/>
    <property type="match status" value="1"/>
</dbReference>
<evidence type="ECO:0000259" key="2">
    <source>
        <dbReference type="SMART" id="SM01227"/>
    </source>
</evidence>
<dbReference type="OrthoDB" id="2148418at2759"/>
<evidence type="ECO:0000313" key="3">
    <source>
        <dbReference type="EMBL" id="EEF36677.1"/>
    </source>
</evidence>
<feature type="compositionally biased region" description="Polar residues" evidence="1">
    <location>
        <begin position="117"/>
        <end position="126"/>
    </location>
</feature>
<reference evidence="4" key="1">
    <citation type="journal article" date="2010" name="Nat. Biotechnol.">
        <title>Draft genome sequence of the oilseed species Ricinus communis.</title>
        <authorList>
            <person name="Chan A.P."/>
            <person name="Crabtree J."/>
            <person name="Zhao Q."/>
            <person name="Lorenzi H."/>
            <person name="Orvis J."/>
            <person name="Puiu D."/>
            <person name="Melake-Berhan A."/>
            <person name="Jones K.M."/>
            <person name="Redman J."/>
            <person name="Chen G."/>
            <person name="Cahoon E.B."/>
            <person name="Gedil M."/>
            <person name="Stanke M."/>
            <person name="Haas B.J."/>
            <person name="Wortman J.R."/>
            <person name="Fraser-Liggett C.M."/>
            <person name="Ravel J."/>
            <person name="Rabinowicz P.D."/>
        </authorList>
    </citation>
    <scope>NUCLEOTIDE SEQUENCE [LARGE SCALE GENOMIC DNA]</scope>
    <source>
        <strain evidence="4">cv. Hale</strain>
    </source>
</reference>
<dbReference type="KEGG" id="rcu:8286502"/>
<dbReference type="EMBL" id="EQ973969">
    <property type="protein sequence ID" value="EEF36677.1"/>
    <property type="molecule type" value="Genomic_DNA"/>
</dbReference>
<feature type="region of interest" description="Disordered" evidence="1">
    <location>
        <begin position="96"/>
        <end position="156"/>
    </location>
</feature>
<feature type="region of interest" description="Disordered" evidence="1">
    <location>
        <begin position="1"/>
        <end position="35"/>
    </location>
</feature>
<dbReference type="Proteomes" id="UP000008311">
    <property type="component" value="Unassembled WGS sequence"/>
</dbReference>
<proteinExistence type="predicted"/>
<protein>
    <recommendedName>
        <fullName evidence="2">GCK domain-containing protein</fullName>
    </recommendedName>
</protein>
<dbReference type="AlphaFoldDB" id="B9SI75"/>
<feature type="domain" description="GCK" evidence="2">
    <location>
        <begin position="37"/>
        <end position="111"/>
    </location>
</feature>
<dbReference type="FunCoup" id="B9SI75">
    <property type="interactions" value="347"/>
</dbReference>
<keyword evidence="4" id="KW-1185">Reference proteome</keyword>
<gene>
    <name evidence="3" type="ORF">RCOM_1321570</name>
</gene>
<dbReference type="PANTHER" id="PTHR34357:SF2">
    <property type="entry name" value="F26F24.3-RELATED"/>
    <property type="match status" value="1"/>
</dbReference>
<name>B9SI75_RICCO</name>
<feature type="compositionally biased region" description="Basic and acidic residues" evidence="1">
    <location>
        <begin position="101"/>
        <end position="116"/>
    </location>
</feature>
<evidence type="ECO:0000256" key="1">
    <source>
        <dbReference type="SAM" id="MobiDB-lite"/>
    </source>
</evidence>
<feature type="compositionally biased region" description="Basic and acidic residues" evidence="1">
    <location>
        <begin position="127"/>
        <end position="156"/>
    </location>
</feature>
<dbReference type="Gene3D" id="1.10.287.2900">
    <property type="match status" value="1"/>
</dbReference>
<dbReference type="InterPro" id="IPR012891">
    <property type="entry name" value="GCK_dom"/>
</dbReference>
<accession>B9SI75</accession>
<dbReference type="eggNOG" id="ENOG502S428">
    <property type="taxonomic scope" value="Eukaryota"/>
</dbReference>
<sequence>MGDPEAPQELDQSTKLTEENEDVDLRKESEEEEEEVGECGFCLFMKGGGCKDAFVAWENCIQDAENNNEDIVEKCFEVTAALKKCMEAHPDYYEPILQAEKAQEEEAKKSSHEEKGSNNSESNVTDKGQEEEARKKPDEEKVPNKSESNVAEKETE</sequence>
<organism evidence="3 4">
    <name type="scientific">Ricinus communis</name>
    <name type="common">Castor bean</name>
    <dbReference type="NCBI Taxonomy" id="3988"/>
    <lineage>
        <taxon>Eukaryota</taxon>
        <taxon>Viridiplantae</taxon>
        <taxon>Streptophyta</taxon>
        <taxon>Embryophyta</taxon>
        <taxon>Tracheophyta</taxon>
        <taxon>Spermatophyta</taxon>
        <taxon>Magnoliopsida</taxon>
        <taxon>eudicotyledons</taxon>
        <taxon>Gunneridae</taxon>
        <taxon>Pentapetalae</taxon>
        <taxon>rosids</taxon>
        <taxon>fabids</taxon>
        <taxon>Malpighiales</taxon>
        <taxon>Euphorbiaceae</taxon>
        <taxon>Acalyphoideae</taxon>
        <taxon>Acalypheae</taxon>
        <taxon>Ricinus</taxon>
    </lineage>
</organism>